<dbReference type="AlphaFoldDB" id="A0A7J7TXA5"/>
<protein>
    <recommendedName>
        <fullName evidence="3">Leucine rich repeat containing 48</fullName>
    </recommendedName>
</protein>
<accession>A0A7J7TXA5</accession>
<evidence type="ECO:0008006" key="3">
    <source>
        <dbReference type="Google" id="ProtNLM"/>
    </source>
</evidence>
<keyword evidence="2" id="KW-1185">Reference proteome</keyword>
<evidence type="ECO:0000313" key="1">
    <source>
        <dbReference type="EMBL" id="KAF6305230.1"/>
    </source>
</evidence>
<sequence length="122" mass="14275">MAQCRDLENHHHEKLLEISINTLEKVVKGELDEDLPDDVRALFVDKDTIVNAVGTSHDIHLLKIDNREDELVTRVNSWCTHLLDKIHQDETMRNRKRVKEINQFMDHLQNELDNLDSGDILD</sequence>
<reference evidence="1 2" key="1">
    <citation type="journal article" date="2020" name="Nature">
        <title>Six reference-quality genomes reveal evolution of bat adaptations.</title>
        <authorList>
            <person name="Jebb D."/>
            <person name="Huang Z."/>
            <person name="Pippel M."/>
            <person name="Hughes G.M."/>
            <person name="Lavrichenko K."/>
            <person name="Devanna P."/>
            <person name="Winkler S."/>
            <person name="Jermiin L.S."/>
            <person name="Skirmuntt E.C."/>
            <person name="Katzourakis A."/>
            <person name="Burkitt-Gray L."/>
            <person name="Ray D.A."/>
            <person name="Sullivan K.A.M."/>
            <person name="Roscito J.G."/>
            <person name="Kirilenko B.M."/>
            <person name="Davalos L.M."/>
            <person name="Corthals A.P."/>
            <person name="Power M.L."/>
            <person name="Jones G."/>
            <person name="Ransome R.D."/>
            <person name="Dechmann D.K.N."/>
            <person name="Locatelli A.G."/>
            <person name="Puechmaille S.J."/>
            <person name="Fedrigo O."/>
            <person name="Jarvis E.D."/>
            <person name="Hiller M."/>
            <person name="Vernes S.C."/>
            <person name="Myers E.W."/>
            <person name="Teeling E.C."/>
        </authorList>
    </citation>
    <scope>NUCLEOTIDE SEQUENCE [LARGE SCALE GENOMIC DNA]</scope>
    <source>
        <strain evidence="1">MPipKuh1</strain>
        <tissue evidence="1">Flight muscle</tissue>
    </source>
</reference>
<organism evidence="1 2">
    <name type="scientific">Pipistrellus kuhlii</name>
    <name type="common">Kuhl's pipistrelle</name>
    <dbReference type="NCBI Taxonomy" id="59472"/>
    <lineage>
        <taxon>Eukaryota</taxon>
        <taxon>Metazoa</taxon>
        <taxon>Chordata</taxon>
        <taxon>Craniata</taxon>
        <taxon>Vertebrata</taxon>
        <taxon>Euteleostomi</taxon>
        <taxon>Mammalia</taxon>
        <taxon>Eutheria</taxon>
        <taxon>Laurasiatheria</taxon>
        <taxon>Chiroptera</taxon>
        <taxon>Yangochiroptera</taxon>
        <taxon>Vespertilionidae</taxon>
        <taxon>Pipistrellus</taxon>
    </lineage>
</organism>
<gene>
    <name evidence="1" type="ORF">mPipKuh1_004062</name>
</gene>
<dbReference type="Proteomes" id="UP000558488">
    <property type="component" value="Unassembled WGS sequence"/>
</dbReference>
<evidence type="ECO:0000313" key="2">
    <source>
        <dbReference type="Proteomes" id="UP000558488"/>
    </source>
</evidence>
<comment type="caution">
    <text evidence="1">The sequence shown here is derived from an EMBL/GenBank/DDBJ whole genome shotgun (WGS) entry which is preliminary data.</text>
</comment>
<name>A0A7J7TXA5_PIPKU</name>
<proteinExistence type="predicted"/>
<dbReference type="EMBL" id="JACAGB010000023">
    <property type="protein sequence ID" value="KAF6305230.1"/>
    <property type="molecule type" value="Genomic_DNA"/>
</dbReference>